<keyword evidence="5 12" id="KW-0067">ATP-binding</keyword>
<comment type="caution">
    <text evidence="12">The sequence shown here is derived from an EMBL/GenBank/DDBJ whole genome shotgun (WGS) entry which is preliminary data.</text>
</comment>
<dbReference type="InterPro" id="IPR050153">
    <property type="entry name" value="Metal_Ion_Import_ABC"/>
</dbReference>
<keyword evidence="13" id="KW-1185">Reference proteome</keyword>
<evidence type="ECO:0000256" key="6">
    <source>
        <dbReference type="ARBA" id="ARBA00022906"/>
    </source>
</evidence>
<evidence type="ECO:0000256" key="2">
    <source>
        <dbReference type="ARBA" id="ARBA00022475"/>
    </source>
</evidence>
<evidence type="ECO:0000256" key="9">
    <source>
        <dbReference type="ARBA" id="ARBA00023136"/>
    </source>
</evidence>
<evidence type="ECO:0000313" key="12">
    <source>
        <dbReference type="EMBL" id="CAK8163490.1"/>
    </source>
</evidence>
<keyword evidence="1" id="KW-0813">Transport</keyword>
<evidence type="ECO:0000259" key="11">
    <source>
        <dbReference type="PROSITE" id="PS50893"/>
    </source>
</evidence>
<keyword evidence="4" id="KW-0862">Zinc</keyword>
<evidence type="ECO:0000256" key="4">
    <source>
        <dbReference type="ARBA" id="ARBA00022833"/>
    </source>
</evidence>
<evidence type="ECO:0000256" key="5">
    <source>
        <dbReference type="ARBA" id="ARBA00022840"/>
    </source>
</evidence>
<dbReference type="EMBL" id="CAWVOK010000033">
    <property type="protein sequence ID" value="CAK8163490.1"/>
    <property type="molecule type" value="Genomic_DNA"/>
</dbReference>
<dbReference type="GO" id="GO:0005524">
    <property type="term" value="F:ATP binding"/>
    <property type="evidence" value="ECO:0007669"/>
    <property type="project" value="UniProtKB-KW"/>
</dbReference>
<organism evidence="12 13">
    <name type="scientific">Candidatus Xenohaliotis californiensis</name>
    <dbReference type="NCBI Taxonomy" id="84677"/>
    <lineage>
        <taxon>Bacteria</taxon>
        <taxon>Pseudomonadati</taxon>
        <taxon>Pseudomonadota</taxon>
        <taxon>Alphaproteobacteria</taxon>
        <taxon>Rickettsiales</taxon>
        <taxon>Anaplasmataceae</taxon>
        <taxon>Candidatus Xenohaliotis</taxon>
    </lineage>
</organism>
<evidence type="ECO:0000256" key="3">
    <source>
        <dbReference type="ARBA" id="ARBA00022741"/>
    </source>
</evidence>
<protein>
    <submittedName>
        <fullName evidence="12">Zinc import ATP-binding protein ZnuC</fullName>
    </submittedName>
</protein>
<keyword evidence="7" id="KW-1278">Translocase</keyword>
<dbReference type="PANTHER" id="PTHR42734">
    <property type="entry name" value="METAL TRANSPORT SYSTEM ATP-BINDING PROTEIN TM_0124-RELATED"/>
    <property type="match status" value="1"/>
</dbReference>
<comment type="function">
    <text evidence="10">Part of an ABC transporter complex. Transmembrane domains (TMD) form a pore in the inner membrane and the ATP-binding domain (NBD) is responsible for energy generation.</text>
</comment>
<dbReference type="Proteomes" id="UP001314181">
    <property type="component" value="Unassembled WGS sequence"/>
</dbReference>
<reference evidence="12 13" key="1">
    <citation type="submission" date="2024-01" db="EMBL/GenBank/DDBJ databases">
        <authorList>
            <person name="Kunselman E."/>
        </authorList>
    </citation>
    <scope>NUCLEOTIDE SEQUENCE [LARGE SCALE GENOMIC DNA]</scope>
    <source>
        <strain evidence="12">2 abalone samples</strain>
    </source>
</reference>
<dbReference type="InterPro" id="IPR003439">
    <property type="entry name" value="ABC_transporter-like_ATP-bd"/>
</dbReference>
<dbReference type="SUPFAM" id="SSF52540">
    <property type="entry name" value="P-loop containing nucleoside triphosphate hydrolases"/>
    <property type="match status" value="1"/>
</dbReference>
<keyword evidence="6" id="KW-0864">Zinc transport</keyword>
<evidence type="ECO:0000256" key="10">
    <source>
        <dbReference type="ARBA" id="ARBA00024725"/>
    </source>
</evidence>
<accession>A0ABP0EU52</accession>
<keyword evidence="2" id="KW-1003">Cell membrane</keyword>
<evidence type="ECO:0000256" key="1">
    <source>
        <dbReference type="ARBA" id="ARBA00022448"/>
    </source>
</evidence>
<name>A0ABP0EU52_9RICK</name>
<dbReference type="SMART" id="SM00382">
    <property type="entry name" value="AAA"/>
    <property type="match status" value="1"/>
</dbReference>
<evidence type="ECO:0000256" key="7">
    <source>
        <dbReference type="ARBA" id="ARBA00022967"/>
    </source>
</evidence>
<evidence type="ECO:0000256" key="8">
    <source>
        <dbReference type="ARBA" id="ARBA00023065"/>
    </source>
</evidence>
<feature type="domain" description="ABC transporter" evidence="11">
    <location>
        <begin position="10"/>
        <end position="226"/>
    </location>
</feature>
<gene>
    <name evidence="12" type="primary">znuC</name>
    <name evidence="12" type="ORF">CAXC1_70014</name>
</gene>
<dbReference type="InterPro" id="IPR027417">
    <property type="entry name" value="P-loop_NTPase"/>
</dbReference>
<dbReference type="Pfam" id="PF00005">
    <property type="entry name" value="ABC_tran"/>
    <property type="match status" value="1"/>
</dbReference>
<keyword evidence="8" id="KW-0406">Ion transport</keyword>
<dbReference type="PROSITE" id="PS00211">
    <property type="entry name" value="ABC_TRANSPORTER_1"/>
    <property type="match status" value="1"/>
</dbReference>
<dbReference type="PANTHER" id="PTHR42734:SF9">
    <property type="entry name" value="ZINC IMPORT ATP-BINDING PROTEIN ZNUC"/>
    <property type="match status" value="1"/>
</dbReference>
<keyword evidence="9" id="KW-0472">Membrane</keyword>
<sequence>MKKSSMHLLLHGKNLCLKLGHKEVLNSINIKICKNEITAVIGPNGGGKTSLLKILCGIIEPLSGQILKKNNLIIGYIPQKINICTMMPLSVKEFINLNNQNTNKEWGDKIFNLTNIRRIMDCRMHCLSGGEMQRVLLVRAMLKKPDILIMDEPTNHMDIHAKNNFYNLLHKIHKLWECGIVYSSHDVSTAMDQANHVLCINKYIRCQGCPREVRCNPNFLNAFDMLDSA</sequence>
<dbReference type="RefSeq" id="WP_338364736.1">
    <property type="nucleotide sequence ID" value="NZ_CAWVOK010000033.1"/>
</dbReference>
<proteinExistence type="predicted"/>
<evidence type="ECO:0000313" key="13">
    <source>
        <dbReference type="Proteomes" id="UP001314181"/>
    </source>
</evidence>
<dbReference type="Gene3D" id="3.40.50.300">
    <property type="entry name" value="P-loop containing nucleotide triphosphate hydrolases"/>
    <property type="match status" value="1"/>
</dbReference>
<keyword evidence="3" id="KW-0547">Nucleotide-binding</keyword>
<dbReference type="InterPro" id="IPR017871">
    <property type="entry name" value="ABC_transporter-like_CS"/>
</dbReference>
<dbReference type="PROSITE" id="PS50893">
    <property type="entry name" value="ABC_TRANSPORTER_2"/>
    <property type="match status" value="1"/>
</dbReference>
<dbReference type="InterPro" id="IPR003593">
    <property type="entry name" value="AAA+_ATPase"/>
</dbReference>